<organism evidence="2 3">
    <name type="scientific">Limnoglobus roseus</name>
    <dbReference type="NCBI Taxonomy" id="2598579"/>
    <lineage>
        <taxon>Bacteria</taxon>
        <taxon>Pseudomonadati</taxon>
        <taxon>Planctomycetota</taxon>
        <taxon>Planctomycetia</taxon>
        <taxon>Gemmatales</taxon>
        <taxon>Gemmataceae</taxon>
        <taxon>Limnoglobus</taxon>
    </lineage>
</organism>
<feature type="compositionally biased region" description="Basic and acidic residues" evidence="1">
    <location>
        <begin position="432"/>
        <end position="443"/>
    </location>
</feature>
<protein>
    <recommendedName>
        <fullName evidence="4">Phage tail collar domain-containing protein</fullName>
    </recommendedName>
</protein>
<dbReference type="Proteomes" id="UP000324974">
    <property type="component" value="Chromosome"/>
</dbReference>
<dbReference type="KEGG" id="lrs:PX52LOC_01692"/>
<name>A0A5C1ACN0_9BACT</name>
<gene>
    <name evidence="2" type="ORF">PX52LOC_01692</name>
</gene>
<feature type="compositionally biased region" description="Low complexity" evidence="1">
    <location>
        <begin position="459"/>
        <end position="478"/>
    </location>
</feature>
<keyword evidence="3" id="KW-1185">Reference proteome</keyword>
<evidence type="ECO:0000313" key="2">
    <source>
        <dbReference type="EMBL" id="QEL14798.1"/>
    </source>
</evidence>
<dbReference type="AlphaFoldDB" id="A0A5C1ACN0"/>
<feature type="region of interest" description="Disordered" evidence="1">
    <location>
        <begin position="432"/>
        <end position="497"/>
    </location>
</feature>
<dbReference type="EMBL" id="CP042425">
    <property type="protein sequence ID" value="QEL14798.1"/>
    <property type="molecule type" value="Genomic_DNA"/>
</dbReference>
<proteinExistence type="predicted"/>
<dbReference type="SUPFAM" id="SSF88874">
    <property type="entry name" value="Receptor-binding domain of short tail fibre protein gp12"/>
    <property type="match status" value="1"/>
</dbReference>
<dbReference type="RefSeq" id="WP_149109662.1">
    <property type="nucleotide sequence ID" value="NZ_CP042425.1"/>
</dbReference>
<evidence type="ECO:0000256" key="1">
    <source>
        <dbReference type="SAM" id="MobiDB-lite"/>
    </source>
</evidence>
<accession>A0A5C1ACN0</accession>
<evidence type="ECO:0000313" key="3">
    <source>
        <dbReference type="Proteomes" id="UP000324974"/>
    </source>
</evidence>
<evidence type="ECO:0008006" key="4">
    <source>
        <dbReference type="Google" id="ProtNLM"/>
    </source>
</evidence>
<sequence>MDREIVYVGQIPLETDLLLTNKNTMLALGALMQAVLGTSVSVDGLACIPNSPAALNVKVGPGSIHSLQNVDGTAYGTIAADTANQIVKQGLAVGTQTLSCPAPVTTGQSINFLIQVAYQDTDAGSTVLPYYNASNPAVAWSGPNNTGVSQNTVRKGVCLIGVKAGIAATTGTQTTPAPDAGYTGLYAVTVANGQTTITSGNIAQLATAPFIAAKLPAMLSTIQSGAANFAQDTSGAANTITVTLNPAPVALTNGMRINVKVANSSSGPTIINANGLGNVAAVTTSGAAFGSNTVVANGIFSFVYDANGNRWQLQGFTAASATGLIPANNLSDVSSASTSLTNLGILPGFVFEYYGLAEPAGFLFCSGLTIGSASSGATARANADTQALFNALWASGTNTTFPIYTSAGSASTRGANAAADWAANKRMTLPDRRGTVGVGRDDMGGTAANRVTTGGSGISGTTLGATGGEQTHTLTTTEMPSHSHSIAGGHNSGGSAVAVDTSALNQSEPVNTASTGGDGPHNNMQPSTVCNFIIKL</sequence>
<reference evidence="3" key="1">
    <citation type="submission" date="2019-08" db="EMBL/GenBank/DDBJ databases">
        <title>Limnoglobus roseus gen. nov., sp. nov., a novel freshwater planctomycete with a giant genome from the family Gemmataceae.</title>
        <authorList>
            <person name="Kulichevskaya I.S."/>
            <person name="Naumoff D.G."/>
            <person name="Miroshnikov K."/>
            <person name="Ivanova A."/>
            <person name="Philippov D.A."/>
            <person name="Hakobyan A."/>
            <person name="Rijpstra I.C."/>
            <person name="Sinninghe Damste J.S."/>
            <person name="Liesack W."/>
            <person name="Dedysh S.N."/>
        </authorList>
    </citation>
    <scope>NUCLEOTIDE SEQUENCE [LARGE SCALE GENOMIC DNA]</scope>
    <source>
        <strain evidence="3">PX52</strain>
    </source>
</reference>
<dbReference type="OrthoDB" id="8613813at2"/>